<name>A0ACB7RJS0_HYAAI</name>
<sequence>MDQGIIECQVFEDGFLEAVAKEDIGVHGQFYAIRYNTPLITRDACQVMVFTLIVRNVVARLEDYAATIDNVCLLREHHNFDDTVVEALPTYCSSDCEEEPQPAKVLSSQPAAPGGPVADAQPVAVQVGGRVRPPPLSELPRLVQVARGNPQSPAILVSPPRSFTPVPSCIASGDVFAPSAFELLPPPARRNSRQLVASARSLSASDLSTTSTALEPRREAGTSLDAEQLEAALLGREMEQSFRASGRRIMAQGVTTIASVRGGSLVRSTFSAEVANRKLSVPDPPPSSAAAPLARPASCHQLSSVLAAGSAKKRSSVYLKNTFGLSLKEWRCRLFCVLLHYEFCSCDRDCDNHRSRIGLDGELPANAEVCFFEADELLPAPDMETMQSQQTVLSTQLYEDLRGDSASALDSASEASDLTDSSAREKARKKVTKRRRGAQLEQRWPRLLVLSVEGGSVVECQLESSKGKTVTFKFDIHDMFPRDIANNLVCT</sequence>
<gene>
    <name evidence="1" type="ORF">HPB50_020003</name>
</gene>
<comment type="caution">
    <text evidence="1">The sequence shown here is derived from an EMBL/GenBank/DDBJ whole genome shotgun (WGS) entry which is preliminary data.</text>
</comment>
<accession>A0ACB7RJS0</accession>
<organism evidence="1 2">
    <name type="scientific">Hyalomma asiaticum</name>
    <name type="common">Tick</name>
    <dbReference type="NCBI Taxonomy" id="266040"/>
    <lineage>
        <taxon>Eukaryota</taxon>
        <taxon>Metazoa</taxon>
        <taxon>Ecdysozoa</taxon>
        <taxon>Arthropoda</taxon>
        <taxon>Chelicerata</taxon>
        <taxon>Arachnida</taxon>
        <taxon>Acari</taxon>
        <taxon>Parasitiformes</taxon>
        <taxon>Ixodida</taxon>
        <taxon>Ixodoidea</taxon>
        <taxon>Ixodidae</taxon>
        <taxon>Hyalomminae</taxon>
        <taxon>Hyalomma</taxon>
    </lineage>
</organism>
<proteinExistence type="predicted"/>
<dbReference type="EMBL" id="CM023489">
    <property type="protein sequence ID" value="KAH6922876.1"/>
    <property type="molecule type" value="Genomic_DNA"/>
</dbReference>
<evidence type="ECO:0000313" key="1">
    <source>
        <dbReference type="EMBL" id="KAH6922876.1"/>
    </source>
</evidence>
<reference evidence="1" key="1">
    <citation type="submission" date="2020-05" db="EMBL/GenBank/DDBJ databases">
        <title>Large-scale comparative analyses of tick genomes elucidate their genetic diversity and vector capacities.</title>
        <authorList>
            <person name="Jia N."/>
            <person name="Wang J."/>
            <person name="Shi W."/>
            <person name="Du L."/>
            <person name="Sun Y."/>
            <person name="Zhan W."/>
            <person name="Jiang J."/>
            <person name="Wang Q."/>
            <person name="Zhang B."/>
            <person name="Ji P."/>
            <person name="Sakyi L.B."/>
            <person name="Cui X."/>
            <person name="Yuan T."/>
            <person name="Jiang B."/>
            <person name="Yang W."/>
            <person name="Lam T.T.-Y."/>
            <person name="Chang Q."/>
            <person name="Ding S."/>
            <person name="Wang X."/>
            <person name="Zhu J."/>
            <person name="Ruan X."/>
            <person name="Zhao L."/>
            <person name="Wei J."/>
            <person name="Que T."/>
            <person name="Du C."/>
            <person name="Cheng J."/>
            <person name="Dai P."/>
            <person name="Han X."/>
            <person name="Huang E."/>
            <person name="Gao Y."/>
            <person name="Liu J."/>
            <person name="Shao H."/>
            <person name="Ye R."/>
            <person name="Li L."/>
            <person name="Wei W."/>
            <person name="Wang X."/>
            <person name="Wang C."/>
            <person name="Yang T."/>
            <person name="Huo Q."/>
            <person name="Li W."/>
            <person name="Guo W."/>
            <person name="Chen H."/>
            <person name="Zhou L."/>
            <person name="Ni X."/>
            <person name="Tian J."/>
            <person name="Zhou Y."/>
            <person name="Sheng Y."/>
            <person name="Liu T."/>
            <person name="Pan Y."/>
            <person name="Xia L."/>
            <person name="Li J."/>
            <person name="Zhao F."/>
            <person name="Cao W."/>
        </authorList>
    </citation>
    <scope>NUCLEOTIDE SEQUENCE</scope>
    <source>
        <strain evidence="1">Hyas-2018</strain>
    </source>
</reference>
<dbReference type="Proteomes" id="UP000821845">
    <property type="component" value="Chromosome 9"/>
</dbReference>
<protein>
    <submittedName>
        <fullName evidence="1">Uncharacterized protein</fullName>
    </submittedName>
</protein>
<evidence type="ECO:0000313" key="2">
    <source>
        <dbReference type="Proteomes" id="UP000821845"/>
    </source>
</evidence>
<keyword evidence="2" id="KW-1185">Reference proteome</keyword>